<evidence type="ECO:0000256" key="1">
    <source>
        <dbReference type="SAM" id="MobiDB-lite"/>
    </source>
</evidence>
<reference evidence="4" key="1">
    <citation type="journal article" date="2011" name="Proc. Natl. Acad. Sci. U.S.A.">
        <title>Obligate biotrophy features unraveled by the genomic analysis of rust fungi.</title>
        <authorList>
            <person name="Duplessis S."/>
            <person name="Cuomo C.A."/>
            <person name="Lin Y.-C."/>
            <person name="Aerts A."/>
            <person name="Tisserant E."/>
            <person name="Veneault-Fourrey C."/>
            <person name="Joly D.L."/>
            <person name="Hacquard S."/>
            <person name="Amselem J."/>
            <person name="Cantarel B.L."/>
            <person name="Chiu R."/>
            <person name="Coutinho P.M."/>
            <person name="Feau N."/>
            <person name="Field M."/>
            <person name="Frey P."/>
            <person name="Gelhaye E."/>
            <person name="Goldberg J."/>
            <person name="Grabherr M.G."/>
            <person name="Kodira C.D."/>
            <person name="Kohler A."/>
            <person name="Kuees U."/>
            <person name="Lindquist E.A."/>
            <person name="Lucas S.M."/>
            <person name="Mago R."/>
            <person name="Mauceli E."/>
            <person name="Morin E."/>
            <person name="Murat C."/>
            <person name="Pangilinan J.L."/>
            <person name="Park R."/>
            <person name="Pearson M."/>
            <person name="Quesneville H."/>
            <person name="Rouhier N."/>
            <person name="Sakthikumar S."/>
            <person name="Salamov A.A."/>
            <person name="Schmutz J."/>
            <person name="Selles B."/>
            <person name="Shapiro H."/>
            <person name="Tanguay P."/>
            <person name="Tuskan G.A."/>
            <person name="Henrissat B."/>
            <person name="Van de Peer Y."/>
            <person name="Rouze P."/>
            <person name="Ellis J.G."/>
            <person name="Dodds P.N."/>
            <person name="Schein J.E."/>
            <person name="Zhong S."/>
            <person name="Hamelin R.C."/>
            <person name="Grigoriev I.V."/>
            <person name="Szabo L.J."/>
            <person name="Martin F."/>
        </authorList>
    </citation>
    <scope>NUCLEOTIDE SEQUENCE [LARGE SCALE GENOMIC DNA]</scope>
    <source>
        <strain evidence="4">98AG31 / pathotype 3-4-7</strain>
    </source>
</reference>
<protein>
    <submittedName>
        <fullName evidence="3">Secreted protein</fullName>
    </submittedName>
</protein>
<dbReference type="GeneID" id="18932244"/>
<organism evidence="4">
    <name type="scientific">Melampsora larici-populina (strain 98AG31 / pathotype 3-4-7)</name>
    <name type="common">Poplar leaf rust fungus</name>
    <dbReference type="NCBI Taxonomy" id="747676"/>
    <lineage>
        <taxon>Eukaryota</taxon>
        <taxon>Fungi</taxon>
        <taxon>Dikarya</taxon>
        <taxon>Basidiomycota</taxon>
        <taxon>Pucciniomycotina</taxon>
        <taxon>Pucciniomycetes</taxon>
        <taxon>Pucciniales</taxon>
        <taxon>Melampsoraceae</taxon>
        <taxon>Melampsora</taxon>
    </lineage>
</organism>
<keyword evidence="4" id="KW-1185">Reference proteome</keyword>
<dbReference type="InParanoid" id="F4S1M0"/>
<proteinExistence type="predicted"/>
<keyword evidence="2" id="KW-0732">Signal</keyword>
<dbReference type="HOGENOM" id="CLU_086121_0_0_1"/>
<feature type="chain" id="PRO_5003318185" evidence="2">
    <location>
        <begin position="27"/>
        <end position="220"/>
    </location>
</feature>
<sequence length="220" mass="24097">MLLVSSSFSLALVALFSLVANPAVEATSHTICFDYFMMKDGCVFSTNDPKKRCEPDGKPPKQGVGVLKSPGQKKHRRDEVSLERRYDTPKGSKSFFVSDGTGICGTYRGDQPGACLWAGGQDGLGNPTGGWLNGTKTSNCGKQLYLQRQGKPETVQYVPVLDGCDFNIKTEYPGCFQIAVTEHTFYSMNPTAEELRKGYLTGLTWDFNNLNGDKTRNGPI</sequence>
<dbReference type="EMBL" id="GL883138">
    <property type="protein sequence ID" value="EGG01400.1"/>
    <property type="molecule type" value="Genomic_DNA"/>
</dbReference>
<evidence type="ECO:0000313" key="4">
    <source>
        <dbReference type="Proteomes" id="UP000001072"/>
    </source>
</evidence>
<evidence type="ECO:0000256" key="2">
    <source>
        <dbReference type="SAM" id="SignalP"/>
    </source>
</evidence>
<accession>F4S1M0</accession>
<feature type="compositionally biased region" description="Basic and acidic residues" evidence="1">
    <location>
        <begin position="77"/>
        <end position="87"/>
    </location>
</feature>
<dbReference type="VEuPathDB" id="FungiDB:MELLADRAFT_72983"/>
<dbReference type="KEGG" id="mlr:MELLADRAFT_72983"/>
<feature type="compositionally biased region" description="Basic and acidic residues" evidence="1">
    <location>
        <begin position="49"/>
        <end position="59"/>
    </location>
</feature>
<feature type="signal peptide" evidence="2">
    <location>
        <begin position="1"/>
        <end position="26"/>
    </location>
</feature>
<dbReference type="RefSeq" id="XP_007415250.1">
    <property type="nucleotide sequence ID" value="XM_007415188.1"/>
</dbReference>
<dbReference type="AlphaFoldDB" id="F4S1M0"/>
<dbReference type="Proteomes" id="UP000001072">
    <property type="component" value="Unassembled WGS sequence"/>
</dbReference>
<feature type="region of interest" description="Disordered" evidence="1">
    <location>
        <begin position="49"/>
        <end position="87"/>
    </location>
</feature>
<gene>
    <name evidence="3" type="ORF">MELLADRAFT_72983</name>
</gene>
<name>F4S1M0_MELLP</name>
<dbReference type="OrthoDB" id="2499360at2759"/>
<evidence type="ECO:0000313" key="3">
    <source>
        <dbReference type="EMBL" id="EGG01400.1"/>
    </source>
</evidence>